<organism evidence="1 2">
    <name type="scientific">Clostridium botulinum (strain Hall / ATCC 3502 / NCTC 13319 / Type A)</name>
    <dbReference type="NCBI Taxonomy" id="441771"/>
    <lineage>
        <taxon>Bacteria</taxon>
        <taxon>Bacillati</taxon>
        <taxon>Bacillota</taxon>
        <taxon>Clostridia</taxon>
        <taxon>Eubacteriales</taxon>
        <taxon>Clostridiaceae</taxon>
        <taxon>Clostridium</taxon>
    </lineage>
</organism>
<gene>
    <name evidence="1" type="ordered locus">CBOP07</name>
</gene>
<protein>
    <submittedName>
        <fullName evidence="1">Uncharacterized protein</fullName>
    </submittedName>
</protein>
<geneLocation type="plasmid" evidence="1 2">
    <name>pBOT3502</name>
</geneLocation>
<keyword evidence="2" id="KW-1185">Reference proteome</keyword>
<evidence type="ECO:0000313" key="1">
    <source>
        <dbReference type="EMBL" id="CAL81540.1"/>
    </source>
</evidence>
<keyword evidence="1" id="KW-0614">Plasmid</keyword>
<proteinExistence type="predicted"/>
<evidence type="ECO:0000313" key="2">
    <source>
        <dbReference type="Proteomes" id="UP000001986"/>
    </source>
</evidence>
<dbReference type="Proteomes" id="UP000001986">
    <property type="component" value="Plasmid pBOT3502"/>
</dbReference>
<accession>A5I827</accession>
<dbReference type="EMBL" id="AM412318">
    <property type="protein sequence ID" value="CAL81540.1"/>
    <property type="molecule type" value="Genomic_DNA"/>
</dbReference>
<reference evidence="1 2" key="1">
    <citation type="journal article" date="2007" name="Genome Res.">
        <title>Genome sequence of a proteolytic (Group I) Clostridium botulinum strain Hall A and comparative analysis of the clostridial genomes.</title>
        <authorList>
            <person name="Sebaihia M."/>
            <person name="Peck M.W."/>
            <person name="Minton N.P."/>
            <person name="Thomson N.R."/>
            <person name="Holden M.T.G."/>
            <person name="Mitchell W.J."/>
            <person name="Carter A.T."/>
            <person name="Bentley S.D."/>
            <person name="Mason D.R."/>
            <person name="Crossman L."/>
            <person name="Paul C.J."/>
            <person name="Ivens A."/>
            <person name="Wells-Bennik M.H.J."/>
            <person name="Davis I.J."/>
            <person name="Cerdeno-Tarraga A.M."/>
            <person name="Churcher C."/>
            <person name="Quail M.A."/>
            <person name="Chillingworth T."/>
            <person name="Feltwell T."/>
            <person name="Fraser A."/>
            <person name="Goodhead I."/>
            <person name="Hance Z."/>
            <person name="Jagels K."/>
            <person name="Larke N."/>
            <person name="Maddison M."/>
            <person name="Moule S."/>
            <person name="Mungall K."/>
            <person name="Norbertczak H."/>
            <person name="Rabbinowitsch E."/>
            <person name="Sanders M."/>
            <person name="Simmonds M."/>
            <person name="White B."/>
            <person name="Whithead S."/>
            <person name="Parkhill J."/>
        </authorList>
    </citation>
    <scope>NUCLEOTIDE SEQUENCE [LARGE SCALE GENOMIC DNA]</scope>
    <source>
        <strain evidence="2">Hall / ATCC 3502 / NCTC 13319 / Type A [Sanger]</strain>
        <plasmid evidence="2">Plasmid pBOT3502</plasmid>
    </source>
</reference>
<dbReference type="KEGG" id="cbo:CBOP07"/>
<sequence length="87" mass="10488">MLNVGRKRGKIKTSFFKNKIKKSFNSYISYGNTLYKPIQLCTGIHKRTLERPYNLLFNYRIDYTKLLREFQAFFSMNVLRSAFLMFK</sequence>
<name>A5I827_CLOBH</name>
<dbReference type="HOGENOM" id="CLU_2477823_0_0_9"/>
<dbReference type="AlphaFoldDB" id="A5I827"/>